<dbReference type="Proteomes" id="UP001056648">
    <property type="component" value="Chromosome 1"/>
</dbReference>
<dbReference type="InterPro" id="IPR023614">
    <property type="entry name" value="Porin_dom_sf"/>
</dbReference>
<keyword evidence="3" id="KW-0812">Transmembrane</keyword>
<evidence type="ECO:0000256" key="7">
    <source>
        <dbReference type="ARBA" id="ARBA00023237"/>
    </source>
</evidence>
<proteinExistence type="predicted"/>
<dbReference type="PANTHER" id="PTHR34501">
    <property type="entry name" value="PROTEIN YDDL-RELATED"/>
    <property type="match status" value="1"/>
</dbReference>
<evidence type="ECO:0000256" key="6">
    <source>
        <dbReference type="ARBA" id="ARBA00023114"/>
    </source>
</evidence>
<reference evidence="9" key="1">
    <citation type="submission" date="2022-06" db="EMBL/GenBank/DDBJ databases">
        <title>Complete genome sequence and characterization of Cupriavidus gilardii QJ1 isolated from contaminating cells.</title>
        <authorList>
            <person name="Qi J."/>
        </authorList>
    </citation>
    <scope>NUCLEOTIDE SEQUENCE</scope>
    <source>
        <strain evidence="9">QJ1</strain>
    </source>
</reference>
<keyword evidence="2" id="KW-0472">Membrane</keyword>
<evidence type="ECO:0000256" key="5">
    <source>
        <dbReference type="ARBA" id="ARBA00023065"/>
    </source>
</evidence>
<evidence type="ECO:0000256" key="4">
    <source>
        <dbReference type="ARBA" id="ARBA00022729"/>
    </source>
</evidence>
<feature type="region of interest" description="Disordered" evidence="8">
    <location>
        <begin position="20"/>
        <end position="52"/>
    </location>
</feature>
<evidence type="ECO:0000256" key="2">
    <source>
        <dbReference type="ARBA" id="ARBA00022452"/>
    </source>
</evidence>
<keyword evidence="1" id="KW-0813">Transport</keyword>
<gene>
    <name evidence="9" type="ORF">NDR89_04855</name>
</gene>
<feature type="compositionally biased region" description="Low complexity" evidence="8">
    <location>
        <begin position="23"/>
        <end position="40"/>
    </location>
</feature>
<keyword evidence="7" id="KW-0998">Cell outer membrane</keyword>
<sequence>MPSALFRFAASIDTAASSVRIGASPRHSPSIRSSSSTAPARRLRNAPGRQTGCIRSTTQEETSMQKQHATPKPPQQSIRRACVLAALACTSHAGAAEFQAGDWTLTVGGNINAFYTTNSCSGDNIGGLALGSRALACGGKDNSTVIGNGLLPSYLSVGAKSRQDEYDVAALIGIGAAAATGDAISQNNVVDVRQAYLTFGNSSMGTVKLGRDYGLYGYNAIINDMTLLGVGAATRATQRGRVSLGHIGAGYAYVGTYGQFVYTTPSFSGLSVDVAVMSPVDQQPVIGVPDYTAKNTPQFQGRVNFGTDQYKLWLGGKSQRMGDTAGNSLNMAAVEVGGSVNVGRFGLLANYQTGKGLGILSDADQGDVRTSAYLVQGTYKATDRIKLGLGYGQSRNRDNPGTGLKSNANLTAGLYYSLTKSITLVAEIGETRSKSFDGLSARQRGGALGGILLF</sequence>
<keyword evidence="4" id="KW-0732">Signal</keyword>
<dbReference type="EMBL" id="CP098735">
    <property type="protein sequence ID" value="USE78341.1"/>
    <property type="molecule type" value="Genomic_DNA"/>
</dbReference>
<organism evidence="9 10">
    <name type="scientific">Cupriavidus gilardii</name>
    <dbReference type="NCBI Taxonomy" id="82541"/>
    <lineage>
        <taxon>Bacteria</taxon>
        <taxon>Pseudomonadati</taxon>
        <taxon>Pseudomonadota</taxon>
        <taxon>Betaproteobacteria</taxon>
        <taxon>Burkholderiales</taxon>
        <taxon>Burkholderiaceae</taxon>
        <taxon>Cupriavidus</taxon>
    </lineage>
</organism>
<dbReference type="InterPro" id="IPR050298">
    <property type="entry name" value="Gram-neg_bact_OMP"/>
</dbReference>
<accession>A0ABY4VMU8</accession>
<dbReference type="RefSeq" id="WP_252252347.1">
    <property type="nucleotide sequence ID" value="NZ_CP098735.1"/>
</dbReference>
<dbReference type="SUPFAM" id="SSF56935">
    <property type="entry name" value="Porins"/>
    <property type="match status" value="1"/>
</dbReference>
<dbReference type="PANTHER" id="PTHR34501:SF9">
    <property type="entry name" value="MAJOR OUTER MEMBRANE PROTEIN P.IA"/>
    <property type="match status" value="1"/>
</dbReference>
<evidence type="ECO:0000313" key="9">
    <source>
        <dbReference type="EMBL" id="USE78341.1"/>
    </source>
</evidence>
<evidence type="ECO:0000256" key="1">
    <source>
        <dbReference type="ARBA" id="ARBA00022448"/>
    </source>
</evidence>
<dbReference type="Gene3D" id="2.40.160.10">
    <property type="entry name" value="Porin"/>
    <property type="match status" value="1"/>
</dbReference>
<name>A0ABY4VMU8_9BURK</name>
<keyword evidence="6" id="KW-0626">Porin</keyword>
<evidence type="ECO:0000313" key="10">
    <source>
        <dbReference type="Proteomes" id="UP001056648"/>
    </source>
</evidence>
<evidence type="ECO:0000256" key="3">
    <source>
        <dbReference type="ARBA" id="ARBA00022692"/>
    </source>
</evidence>
<evidence type="ECO:0000256" key="8">
    <source>
        <dbReference type="SAM" id="MobiDB-lite"/>
    </source>
</evidence>
<keyword evidence="2" id="KW-1134">Transmembrane beta strand</keyword>
<protein>
    <submittedName>
        <fullName evidence="9">Porin</fullName>
    </submittedName>
</protein>
<keyword evidence="10" id="KW-1185">Reference proteome</keyword>
<keyword evidence="5" id="KW-0406">Ion transport</keyword>